<dbReference type="EMBL" id="JBIYDN010000049">
    <property type="protein sequence ID" value="MFK4448345.1"/>
    <property type="molecule type" value="Genomic_DNA"/>
</dbReference>
<organism evidence="1 2">
    <name type="scientific">Caballeronia udeis</name>
    <dbReference type="NCBI Taxonomy" id="1232866"/>
    <lineage>
        <taxon>Bacteria</taxon>
        <taxon>Pseudomonadati</taxon>
        <taxon>Pseudomonadota</taxon>
        <taxon>Betaproteobacteria</taxon>
        <taxon>Burkholderiales</taxon>
        <taxon>Burkholderiaceae</taxon>
        <taxon>Caballeronia</taxon>
    </lineage>
</organism>
<reference evidence="1 2" key="2">
    <citation type="submission" date="2024-11" db="EMBL/GenBank/DDBJ databases">
        <title>Using genomics to understand microbial adaptation to soil warming.</title>
        <authorList>
            <person name="Deangelis K.M. PhD."/>
        </authorList>
    </citation>
    <scope>NUCLEOTIDE SEQUENCE [LARGE SCALE GENOMIC DNA]</scope>
    <source>
        <strain evidence="1 2">GAS97</strain>
    </source>
</reference>
<comment type="caution">
    <text evidence="1">The sequence shown here is derived from an EMBL/GenBank/DDBJ whole genome shotgun (WGS) entry which is preliminary data.</text>
</comment>
<gene>
    <name evidence="1" type="ORF">ABH943_008389</name>
</gene>
<protein>
    <recommendedName>
        <fullName evidence="3">HEPN AbiU2-like domain-containing protein</fullName>
    </recommendedName>
</protein>
<evidence type="ECO:0000313" key="1">
    <source>
        <dbReference type="EMBL" id="MFK4448345.1"/>
    </source>
</evidence>
<sequence>MLLSNIMDWPIKDCDIFIRFLSQMKKFHTLCLTSLVRQHRIQAQMNLRYFLESTVHAAYSLVHVETTNYFDSADGQTHDPQKASRAAYRWLGEHFQQHSDEIKKIKDQIDEQTAHANVLNSFRNFLFVGGDTPEIHTSFFDFEDDPWLKVDLWECAQAGLIAAELILDIREKFGGFIPSRKAGILPQLIASNEAPLTKLEAARNT</sequence>
<dbReference type="Proteomes" id="UP001620514">
    <property type="component" value="Unassembled WGS sequence"/>
</dbReference>
<reference evidence="1 2" key="1">
    <citation type="submission" date="2024-10" db="EMBL/GenBank/DDBJ databases">
        <authorList>
            <person name="Deangelis K."/>
            <person name="Huntemann M."/>
            <person name="Clum A."/>
            <person name="Wang J."/>
            <person name="Palaniappan K."/>
            <person name="Ritter S."/>
            <person name="Chen I.-M."/>
            <person name="Stamatis D."/>
            <person name="Reddy T."/>
            <person name="O'Malley R."/>
            <person name="Daum C."/>
            <person name="Ng V."/>
            <person name="Ivanova N."/>
            <person name="Kyrpides N."/>
            <person name="Woyke T."/>
        </authorList>
    </citation>
    <scope>NUCLEOTIDE SEQUENCE [LARGE SCALE GENOMIC DNA]</scope>
    <source>
        <strain evidence="1 2">GAS97</strain>
    </source>
</reference>
<evidence type="ECO:0000313" key="2">
    <source>
        <dbReference type="Proteomes" id="UP001620514"/>
    </source>
</evidence>
<evidence type="ECO:0008006" key="3">
    <source>
        <dbReference type="Google" id="ProtNLM"/>
    </source>
</evidence>
<accession>A0ABW8N0S6</accession>
<dbReference type="RefSeq" id="WP_404614557.1">
    <property type="nucleotide sequence ID" value="NZ_JBIYDN010000049.1"/>
</dbReference>
<name>A0ABW8N0S6_9BURK</name>
<keyword evidence="2" id="KW-1185">Reference proteome</keyword>
<proteinExistence type="predicted"/>